<dbReference type="GO" id="GO:0004458">
    <property type="term" value="F:D-lactate dehydrogenase (cytochrome) activity"/>
    <property type="evidence" value="ECO:0007669"/>
    <property type="project" value="TreeGrafter"/>
</dbReference>
<organism evidence="7 8">
    <name type="scientific">Asterophora parasitica</name>
    <dbReference type="NCBI Taxonomy" id="117018"/>
    <lineage>
        <taxon>Eukaryota</taxon>
        <taxon>Fungi</taxon>
        <taxon>Dikarya</taxon>
        <taxon>Basidiomycota</taxon>
        <taxon>Agaricomycotina</taxon>
        <taxon>Agaricomycetes</taxon>
        <taxon>Agaricomycetidae</taxon>
        <taxon>Agaricales</taxon>
        <taxon>Tricholomatineae</taxon>
        <taxon>Lyophyllaceae</taxon>
        <taxon>Asterophora</taxon>
    </lineage>
</organism>
<dbReference type="EMBL" id="JABCKV010006264">
    <property type="protein sequence ID" value="KAG5633212.1"/>
    <property type="molecule type" value="Genomic_DNA"/>
</dbReference>
<evidence type="ECO:0000256" key="1">
    <source>
        <dbReference type="ARBA" id="ARBA00001974"/>
    </source>
</evidence>
<evidence type="ECO:0000259" key="6">
    <source>
        <dbReference type="Pfam" id="PF02913"/>
    </source>
</evidence>
<keyword evidence="5" id="KW-0560">Oxidoreductase</keyword>
<comment type="similarity">
    <text evidence="2">Belongs to the FAD-binding oxidoreductase/transferase type 4 family.</text>
</comment>
<gene>
    <name evidence="7" type="ORF">DXG03_008012</name>
</gene>
<keyword evidence="8" id="KW-1185">Reference proteome</keyword>
<dbReference type="GO" id="GO:0008720">
    <property type="term" value="F:D-lactate dehydrogenase (NAD+) activity"/>
    <property type="evidence" value="ECO:0007669"/>
    <property type="project" value="TreeGrafter"/>
</dbReference>
<feature type="domain" description="FAD-binding oxidoreductase/transferase type 4 C-terminal" evidence="6">
    <location>
        <begin position="8"/>
        <end position="75"/>
    </location>
</feature>
<proteinExistence type="inferred from homology"/>
<sequence>MQDDGMHSVPVSNLPDLVYETKKDFALNGIISTIVGHVGDGNFHAQLLFRNQKEYDTAKDAVHRMVHRAISLDGT</sequence>
<feature type="non-terminal residue" evidence="7">
    <location>
        <position position="75"/>
    </location>
</feature>
<keyword evidence="3" id="KW-0285">Flavoprotein</keyword>
<protein>
    <recommendedName>
        <fullName evidence="6">FAD-binding oxidoreductase/transferase type 4 C-terminal domain-containing protein</fullName>
    </recommendedName>
</protein>
<evidence type="ECO:0000256" key="3">
    <source>
        <dbReference type="ARBA" id="ARBA00022630"/>
    </source>
</evidence>
<evidence type="ECO:0000313" key="8">
    <source>
        <dbReference type="Proteomes" id="UP000775547"/>
    </source>
</evidence>
<evidence type="ECO:0000256" key="2">
    <source>
        <dbReference type="ARBA" id="ARBA00008000"/>
    </source>
</evidence>
<dbReference type="FunFam" id="3.30.70.2740:FF:000001">
    <property type="entry name" value="D-lactate dehydrogenase mitochondrial"/>
    <property type="match status" value="1"/>
</dbReference>
<dbReference type="SUPFAM" id="SSF55103">
    <property type="entry name" value="FAD-linked oxidases, C-terminal domain"/>
    <property type="match status" value="1"/>
</dbReference>
<keyword evidence="4" id="KW-0274">FAD</keyword>
<evidence type="ECO:0000256" key="5">
    <source>
        <dbReference type="ARBA" id="ARBA00023002"/>
    </source>
</evidence>
<name>A0A9P7FKQ8_9AGAR</name>
<evidence type="ECO:0000256" key="4">
    <source>
        <dbReference type="ARBA" id="ARBA00022827"/>
    </source>
</evidence>
<dbReference type="PANTHER" id="PTHR11748:SF111">
    <property type="entry name" value="D-LACTATE DEHYDROGENASE, MITOCHONDRIAL-RELATED"/>
    <property type="match status" value="1"/>
</dbReference>
<dbReference type="Pfam" id="PF02913">
    <property type="entry name" value="FAD-oxidase_C"/>
    <property type="match status" value="1"/>
</dbReference>
<dbReference type="GO" id="GO:0005739">
    <property type="term" value="C:mitochondrion"/>
    <property type="evidence" value="ECO:0007669"/>
    <property type="project" value="TreeGrafter"/>
</dbReference>
<dbReference type="PANTHER" id="PTHR11748">
    <property type="entry name" value="D-LACTATE DEHYDROGENASE"/>
    <property type="match status" value="1"/>
</dbReference>
<comment type="cofactor">
    <cofactor evidence="1">
        <name>FAD</name>
        <dbReference type="ChEBI" id="CHEBI:57692"/>
    </cofactor>
</comment>
<dbReference type="Proteomes" id="UP000775547">
    <property type="component" value="Unassembled WGS sequence"/>
</dbReference>
<reference evidence="7" key="2">
    <citation type="submission" date="2021-10" db="EMBL/GenBank/DDBJ databases">
        <title>Phylogenomics reveals ancestral predisposition of the termite-cultivated fungus Termitomyces towards a domesticated lifestyle.</title>
        <authorList>
            <person name="Auxier B."/>
            <person name="Grum-Grzhimaylo A."/>
            <person name="Cardenas M.E."/>
            <person name="Lodge J.D."/>
            <person name="Laessoe T."/>
            <person name="Pedersen O."/>
            <person name="Smith M.E."/>
            <person name="Kuyper T.W."/>
            <person name="Franco-Molano E.A."/>
            <person name="Baroni T.J."/>
            <person name="Aanen D.K."/>
        </authorList>
    </citation>
    <scope>NUCLEOTIDE SEQUENCE</scope>
    <source>
        <strain evidence="7">AP01</strain>
        <tissue evidence="7">Mycelium</tissue>
    </source>
</reference>
<dbReference type="OrthoDB" id="7786253at2759"/>
<dbReference type="InterPro" id="IPR004113">
    <property type="entry name" value="FAD-bd_oxidored_4_C"/>
</dbReference>
<comment type="caution">
    <text evidence="7">The sequence shown here is derived from an EMBL/GenBank/DDBJ whole genome shotgun (WGS) entry which is preliminary data.</text>
</comment>
<accession>A0A9P7FKQ8</accession>
<evidence type="ECO:0000313" key="7">
    <source>
        <dbReference type="EMBL" id="KAG5633212.1"/>
    </source>
</evidence>
<reference evidence="7" key="1">
    <citation type="submission" date="2020-07" db="EMBL/GenBank/DDBJ databases">
        <authorList>
            <person name="Nieuwenhuis M."/>
            <person name="Van De Peppel L.J.J."/>
        </authorList>
    </citation>
    <scope>NUCLEOTIDE SEQUENCE</scope>
    <source>
        <strain evidence="7">AP01</strain>
        <tissue evidence="7">Mycelium</tissue>
    </source>
</reference>
<dbReference type="AlphaFoldDB" id="A0A9P7FKQ8"/>
<dbReference type="GO" id="GO:0050660">
    <property type="term" value="F:flavin adenine dinucleotide binding"/>
    <property type="evidence" value="ECO:0007669"/>
    <property type="project" value="InterPro"/>
</dbReference>
<dbReference type="InterPro" id="IPR016164">
    <property type="entry name" value="FAD-linked_Oxase-like_C"/>
</dbReference>
<dbReference type="GO" id="GO:1903457">
    <property type="term" value="P:lactate catabolic process"/>
    <property type="evidence" value="ECO:0007669"/>
    <property type="project" value="TreeGrafter"/>
</dbReference>
<dbReference type="Gene3D" id="3.30.70.2740">
    <property type="match status" value="1"/>
</dbReference>